<keyword evidence="2" id="KW-0695">RNA-directed DNA polymerase</keyword>
<gene>
    <name evidence="2" type="ORF">RF55_9222</name>
</gene>
<sequence length="594" mass="66993">MEVDVLNRLLDGLFLRGTGLDGPACWRSWLWSEEWAISYAEVSTLLKERNVHNAAPGPDGFRSTLWKRAPGSMIDKVTVCLNACLKEGIFPARWKRVTLVLIPKESKGIVTALPKVRPICLLDEIGKTFERIIADRLTDWLNANPDEDLSDNQFGFRRQRSTCDAFMKVQTITSDIVKEDRVAIAVGIDIQNAFNSLPWRSIRKALADKGVPNYLRRIIDSYLSERFVEYRTSDSGISRRSMEAGVPQGSVLGPLLWNVAYDSTLRVAKEPGCHIICYADDTLVIATAGDVGSASVRAGIQVVRILMQIRRLGLQVSEDKTEAVIFHGRTRPDRLPSISVGQSRIVPGTSMKYLGLIIDSRWSFSDHFAYVGAKTAKVTRALCRLMTNLRGPCEDKRNLYSKVVQSVLFYGAPVWCDAFVASKKAQQSLRRVQRTLAIRIVSAYRTVSCDAASLLAGIPPLYITALCRKRIYERTNDLKTRGVWSKEAVVEIKISEHLLLIRQWELYLRNPSLSGRRTLDAVGPKLTEWTYRNFGYMGYHFTQLLTRHGSFSHFLFKIGKRVDESCFHCDSNSDTVKHTLSQCVAWDEKSSIES</sequence>
<protein>
    <submittedName>
        <fullName evidence="2">Reverse transcriptase</fullName>
    </submittedName>
</protein>
<dbReference type="GO" id="GO:0003964">
    <property type="term" value="F:RNA-directed DNA polymerase activity"/>
    <property type="evidence" value="ECO:0007669"/>
    <property type="project" value="UniProtKB-KW"/>
</dbReference>
<keyword evidence="2" id="KW-0548">Nucleotidyltransferase</keyword>
<evidence type="ECO:0000313" key="3">
    <source>
        <dbReference type="Proteomes" id="UP000036403"/>
    </source>
</evidence>
<dbReference type="Proteomes" id="UP000036403">
    <property type="component" value="Unassembled WGS sequence"/>
</dbReference>
<dbReference type="STRING" id="67767.A0A0J7KL06"/>
<dbReference type="CDD" id="cd01650">
    <property type="entry name" value="RT_nLTR_like"/>
    <property type="match status" value="1"/>
</dbReference>
<dbReference type="PROSITE" id="PS50878">
    <property type="entry name" value="RT_POL"/>
    <property type="match status" value="1"/>
</dbReference>
<organism evidence="2 3">
    <name type="scientific">Lasius niger</name>
    <name type="common">Black garden ant</name>
    <dbReference type="NCBI Taxonomy" id="67767"/>
    <lineage>
        <taxon>Eukaryota</taxon>
        <taxon>Metazoa</taxon>
        <taxon>Ecdysozoa</taxon>
        <taxon>Arthropoda</taxon>
        <taxon>Hexapoda</taxon>
        <taxon>Insecta</taxon>
        <taxon>Pterygota</taxon>
        <taxon>Neoptera</taxon>
        <taxon>Endopterygota</taxon>
        <taxon>Hymenoptera</taxon>
        <taxon>Apocrita</taxon>
        <taxon>Aculeata</taxon>
        <taxon>Formicoidea</taxon>
        <taxon>Formicidae</taxon>
        <taxon>Formicinae</taxon>
        <taxon>Lasius</taxon>
        <taxon>Lasius</taxon>
    </lineage>
</organism>
<dbReference type="AlphaFoldDB" id="A0A0J7KL06"/>
<dbReference type="PANTHER" id="PTHR19446">
    <property type="entry name" value="REVERSE TRANSCRIPTASES"/>
    <property type="match status" value="1"/>
</dbReference>
<evidence type="ECO:0000313" key="2">
    <source>
        <dbReference type="EMBL" id="KMQ90967.1"/>
    </source>
</evidence>
<keyword evidence="3" id="KW-1185">Reference proteome</keyword>
<keyword evidence="2" id="KW-0808">Transferase</keyword>
<proteinExistence type="predicted"/>
<dbReference type="Pfam" id="PF00078">
    <property type="entry name" value="RVT_1"/>
    <property type="match status" value="1"/>
</dbReference>
<evidence type="ECO:0000259" key="1">
    <source>
        <dbReference type="PROSITE" id="PS50878"/>
    </source>
</evidence>
<comment type="caution">
    <text evidence="2">The sequence shown here is derived from an EMBL/GenBank/DDBJ whole genome shotgun (WGS) entry which is preliminary data.</text>
</comment>
<dbReference type="InterPro" id="IPR043502">
    <property type="entry name" value="DNA/RNA_pol_sf"/>
</dbReference>
<dbReference type="OrthoDB" id="7700848at2759"/>
<name>A0A0J7KL06_LASNI</name>
<dbReference type="PaxDb" id="67767-A0A0J7KL06"/>
<feature type="domain" description="Reverse transcriptase" evidence="1">
    <location>
        <begin position="83"/>
        <end position="358"/>
    </location>
</feature>
<dbReference type="InterPro" id="IPR000477">
    <property type="entry name" value="RT_dom"/>
</dbReference>
<accession>A0A0J7KL06</accession>
<reference evidence="2 3" key="1">
    <citation type="submission" date="2015-04" db="EMBL/GenBank/DDBJ databases">
        <title>Lasius niger genome sequencing.</title>
        <authorList>
            <person name="Konorov E.A."/>
            <person name="Nikitin M.A."/>
            <person name="Kirill M.V."/>
            <person name="Chang P."/>
        </authorList>
    </citation>
    <scope>NUCLEOTIDE SEQUENCE [LARGE SCALE GENOMIC DNA]</scope>
    <source>
        <tissue evidence="2">Whole</tissue>
    </source>
</reference>
<dbReference type="SUPFAM" id="SSF56672">
    <property type="entry name" value="DNA/RNA polymerases"/>
    <property type="match status" value="1"/>
</dbReference>
<dbReference type="EMBL" id="LBMM01006063">
    <property type="protein sequence ID" value="KMQ90967.1"/>
    <property type="molecule type" value="Genomic_DNA"/>
</dbReference>